<dbReference type="Proteomes" id="UP001172708">
    <property type="component" value="Unassembled WGS sequence"/>
</dbReference>
<dbReference type="PANTHER" id="PTHR38011:SF11">
    <property type="entry name" value="2,5-DIAMINO-6-RIBOSYLAMINO-4(3H)-PYRIMIDINONE 5'-PHOSPHATE REDUCTASE"/>
    <property type="match status" value="1"/>
</dbReference>
<comment type="caution">
    <text evidence="2">The sequence shown here is derived from an EMBL/GenBank/DDBJ whole genome shotgun (WGS) entry which is preliminary data.</text>
</comment>
<organism evidence="2 3">
    <name type="scientific">Demequina muriae</name>
    <dbReference type="NCBI Taxonomy" id="3051664"/>
    <lineage>
        <taxon>Bacteria</taxon>
        <taxon>Bacillati</taxon>
        <taxon>Actinomycetota</taxon>
        <taxon>Actinomycetes</taxon>
        <taxon>Micrococcales</taxon>
        <taxon>Demequinaceae</taxon>
        <taxon>Demequina</taxon>
    </lineage>
</organism>
<keyword evidence="3" id="KW-1185">Reference proteome</keyword>
<evidence type="ECO:0000259" key="1">
    <source>
        <dbReference type="Pfam" id="PF01872"/>
    </source>
</evidence>
<dbReference type="InterPro" id="IPR050765">
    <property type="entry name" value="Riboflavin_Biosynth_HTPR"/>
</dbReference>
<evidence type="ECO:0000313" key="2">
    <source>
        <dbReference type="EMBL" id="MDN4480013.1"/>
    </source>
</evidence>
<accession>A0ABT8GF01</accession>
<dbReference type="SUPFAM" id="SSF53597">
    <property type="entry name" value="Dihydrofolate reductase-like"/>
    <property type="match status" value="1"/>
</dbReference>
<gene>
    <name evidence="2" type="ORF">QQX02_03625</name>
</gene>
<dbReference type="EMBL" id="JAUHQA010000001">
    <property type="protein sequence ID" value="MDN4480013.1"/>
    <property type="molecule type" value="Genomic_DNA"/>
</dbReference>
<dbReference type="InterPro" id="IPR002734">
    <property type="entry name" value="RibDG_C"/>
</dbReference>
<dbReference type="RefSeq" id="WP_301141277.1">
    <property type="nucleotide sequence ID" value="NZ_JAUHQA010000001.1"/>
</dbReference>
<dbReference type="PANTHER" id="PTHR38011">
    <property type="entry name" value="DIHYDROFOLATE REDUCTASE FAMILY PROTEIN (AFU_ORTHOLOGUE AFUA_8G06820)"/>
    <property type="match status" value="1"/>
</dbReference>
<dbReference type="InterPro" id="IPR024072">
    <property type="entry name" value="DHFR-like_dom_sf"/>
</dbReference>
<dbReference type="Pfam" id="PF01872">
    <property type="entry name" value="RibD_C"/>
    <property type="match status" value="1"/>
</dbReference>
<name>A0ABT8GF01_9MICO</name>
<evidence type="ECO:0000313" key="3">
    <source>
        <dbReference type="Proteomes" id="UP001172708"/>
    </source>
</evidence>
<feature type="domain" description="Bacterial bifunctional deaminase-reductase C-terminal" evidence="1">
    <location>
        <begin position="4"/>
        <end position="177"/>
    </location>
</feature>
<protein>
    <submittedName>
        <fullName evidence="2">Dihydrofolate reductase family protein</fullName>
    </submittedName>
</protein>
<dbReference type="Gene3D" id="3.40.430.10">
    <property type="entry name" value="Dihydrofolate Reductase, subunit A"/>
    <property type="match status" value="1"/>
</dbReference>
<proteinExistence type="predicted"/>
<reference evidence="2" key="1">
    <citation type="submission" date="2023-06" db="EMBL/GenBank/DDBJ databases">
        <title>Egi l300058.</title>
        <authorList>
            <person name="Gao L."/>
            <person name="Fang B.-Z."/>
            <person name="Li W.-J."/>
        </authorList>
    </citation>
    <scope>NUCLEOTIDE SEQUENCE</scope>
    <source>
        <strain evidence="2">EGI L300058</strain>
    </source>
</reference>
<sequence>MGTLVYSMNVSLDGYVADSQGEFASWARPDEQVLAAINEETSAVDTYLLGRRMYEMMAVWETDPAIIGQSPESTQFAQIWQSANKVVYSRTLETVHTSRTQLRSRFNPAEVAQIKADVSGNVTVDGPTLAAEAIRHGLVDRIDVLLCPVVVGGGLRFLPDHRLELALRHEQRFDNGMIQLRYDVTTAPSAKVQP</sequence>